<dbReference type="Proteomes" id="UP000014760">
    <property type="component" value="Unassembled WGS sequence"/>
</dbReference>
<reference evidence="11" key="1">
    <citation type="submission" date="2012-12" db="EMBL/GenBank/DDBJ databases">
        <authorList>
            <person name="Hellsten U."/>
            <person name="Grimwood J."/>
            <person name="Chapman J.A."/>
            <person name="Shapiro H."/>
            <person name="Aerts A."/>
            <person name="Otillar R.P."/>
            <person name="Terry A.Y."/>
            <person name="Boore J.L."/>
            <person name="Simakov O."/>
            <person name="Marletaz F."/>
            <person name="Cho S.-J."/>
            <person name="Edsinger-Gonzales E."/>
            <person name="Havlak P."/>
            <person name="Kuo D.-H."/>
            <person name="Larsson T."/>
            <person name="Lv J."/>
            <person name="Arendt D."/>
            <person name="Savage R."/>
            <person name="Osoegawa K."/>
            <person name="de Jong P."/>
            <person name="Lindberg D.R."/>
            <person name="Seaver E.C."/>
            <person name="Weisblat D.A."/>
            <person name="Putnam N.H."/>
            <person name="Grigoriev I.V."/>
            <person name="Rokhsar D.S."/>
        </authorList>
    </citation>
    <scope>NUCLEOTIDE SEQUENCE</scope>
    <source>
        <strain evidence="11">I ESC-2004</strain>
    </source>
</reference>
<dbReference type="EMBL" id="KB310551">
    <property type="protein sequence ID" value="ELT91310.1"/>
    <property type="molecule type" value="Genomic_DNA"/>
</dbReference>
<dbReference type="PANTHER" id="PTHR14649:SF1">
    <property type="entry name" value="ZINC FINGER C2HC DOMAIN-CONTAINING PROTEIN 1C"/>
    <property type="match status" value="1"/>
</dbReference>
<dbReference type="GO" id="GO:0008270">
    <property type="term" value="F:zinc ion binding"/>
    <property type="evidence" value="ECO:0007669"/>
    <property type="project" value="UniProtKB-KW"/>
</dbReference>
<keyword evidence="2" id="KW-0479">Metal-binding</keyword>
<dbReference type="OrthoDB" id="10255185at2759"/>
<evidence type="ECO:0000259" key="8">
    <source>
        <dbReference type="PROSITE" id="PS52027"/>
    </source>
</evidence>
<evidence type="ECO:0000256" key="7">
    <source>
        <dbReference type="SAM" id="MobiDB-lite"/>
    </source>
</evidence>
<organism evidence="9">
    <name type="scientific">Capitella teleta</name>
    <name type="common">Polychaete worm</name>
    <dbReference type="NCBI Taxonomy" id="283909"/>
    <lineage>
        <taxon>Eukaryota</taxon>
        <taxon>Metazoa</taxon>
        <taxon>Spiralia</taxon>
        <taxon>Lophotrochozoa</taxon>
        <taxon>Annelida</taxon>
        <taxon>Polychaeta</taxon>
        <taxon>Sedentaria</taxon>
        <taxon>Scolecida</taxon>
        <taxon>Capitellidae</taxon>
        <taxon>Capitella</taxon>
    </lineage>
</organism>
<keyword evidence="11" id="KW-1185">Reference proteome</keyword>
<accession>R7TJQ3</accession>
<dbReference type="PANTHER" id="PTHR14649">
    <property type="entry name" value="ZINC FINGER C2HC DOMAIN-CONTAINING PROTEIN 1C"/>
    <property type="match status" value="1"/>
</dbReference>
<dbReference type="EMBL" id="AMQN01013856">
    <property type="status" value="NOT_ANNOTATED_CDS"/>
    <property type="molecule type" value="Genomic_DNA"/>
</dbReference>
<dbReference type="Pfam" id="PF13913">
    <property type="entry name" value="zf-C2HC_2"/>
    <property type="match status" value="2"/>
</dbReference>
<keyword evidence="5" id="KW-0175">Coiled coil</keyword>
<reference evidence="9 11" key="2">
    <citation type="journal article" date="2013" name="Nature">
        <title>Insights into bilaterian evolution from three spiralian genomes.</title>
        <authorList>
            <person name="Simakov O."/>
            <person name="Marletaz F."/>
            <person name="Cho S.J."/>
            <person name="Edsinger-Gonzales E."/>
            <person name="Havlak P."/>
            <person name="Hellsten U."/>
            <person name="Kuo D.H."/>
            <person name="Larsson T."/>
            <person name="Lv J."/>
            <person name="Arendt D."/>
            <person name="Savage R."/>
            <person name="Osoegawa K."/>
            <person name="de Jong P."/>
            <person name="Grimwood J."/>
            <person name="Chapman J.A."/>
            <person name="Shapiro H."/>
            <person name="Aerts A."/>
            <person name="Otillar R.P."/>
            <person name="Terry A.Y."/>
            <person name="Boore J.L."/>
            <person name="Grigoriev I.V."/>
            <person name="Lindberg D.R."/>
            <person name="Seaver E.C."/>
            <person name="Weisblat D.A."/>
            <person name="Putnam N.H."/>
            <person name="Rokhsar D.S."/>
        </authorList>
    </citation>
    <scope>NUCLEOTIDE SEQUENCE</scope>
    <source>
        <strain evidence="9 11">I ESC-2004</strain>
    </source>
</reference>
<evidence type="ECO:0000256" key="4">
    <source>
        <dbReference type="ARBA" id="ARBA00022833"/>
    </source>
</evidence>
<dbReference type="InterPro" id="IPR026104">
    <property type="entry name" value="ZNF_C2HC_dom_1C"/>
</dbReference>
<proteinExistence type="inferred from homology"/>
<evidence type="ECO:0000256" key="5">
    <source>
        <dbReference type="ARBA" id="ARBA00023054"/>
    </source>
</evidence>
<evidence type="ECO:0000256" key="1">
    <source>
        <dbReference type="ARBA" id="ARBA00010843"/>
    </source>
</evidence>
<keyword evidence="3 6" id="KW-0863">Zinc-finger</keyword>
<protein>
    <recommendedName>
        <fullName evidence="8">C2HC/C3H-type domain-containing protein</fullName>
    </recommendedName>
</protein>
<evidence type="ECO:0000256" key="6">
    <source>
        <dbReference type="PROSITE-ProRule" id="PRU01371"/>
    </source>
</evidence>
<sequence length="153" mass="17326">RLVQCSLCGRKFADDRLAKHTKICKSNAKKKPRKVFDPIKMRIAGTEQAKFVDPKTLTQQKPSPKPSSKKQNWRTQHDDFIKTIRYAKKVSEVEANGGDVTALPPPPATVNPDYVPCPHCNRKFNATAAERHIPLCNKIKTKPPPAHARPRRR</sequence>
<reference evidence="10" key="3">
    <citation type="submission" date="2015-06" db="UniProtKB">
        <authorList>
            <consortium name="EnsemblMetazoa"/>
        </authorList>
    </citation>
    <scope>IDENTIFICATION</scope>
</reference>
<dbReference type="InterPro" id="IPR049899">
    <property type="entry name" value="Znf_C2HC_C3H"/>
</dbReference>
<feature type="region of interest" description="Disordered" evidence="7">
    <location>
        <begin position="47"/>
        <end position="77"/>
    </location>
</feature>
<dbReference type="HOGENOM" id="CLU_098467_1_1_1"/>
<comment type="similarity">
    <text evidence="1">Belongs to the ZC2HC1 family.</text>
</comment>
<evidence type="ECO:0000256" key="2">
    <source>
        <dbReference type="ARBA" id="ARBA00022723"/>
    </source>
</evidence>
<evidence type="ECO:0000313" key="11">
    <source>
        <dbReference type="Proteomes" id="UP000014760"/>
    </source>
</evidence>
<dbReference type="AlphaFoldDB" id="R7TJQ3"/>
<evidence type="ECO:0000313" key="10">
    <source>
        <dbReference type="EnsemblMetazoa" id="CapteP116440"/>
    </source>
</evidence>
<evidence type="ECO:0000313" key="9">
    <source>
        <dbReference type="EMBL" id="ELT91310.1"/>
    </source>
</evidence>
<gene>
    <name evidence="9" type="ORF">CAPTEDRAFT_116440</name>
</gene>
<dbReference type="Gene3D" id="3.30.160.60">
    <property type="entry name" value="Classic Zinc Finger"/>
    <property type="match status" value="2"/>
</dbReference>
<dbReference type="EnsemblMetazoa" id="CapteT116440">
    <property type="protein sequence ID" value="CapteP116440"/>
    <property type="gene ID" value="CapteG116440"/>
</dbReference>
<feature type="domain" description="C2HC/C3H-type" evidence="8">
    <location>
        <begin position="1"/>
        <end position="30"/>
    </location>
</feature>
<dbReference type="OMA" id="DYIECPH"/>
<feature type="domain" description="C2HC/C3H-type" evidence="8">
    <location>
        <begin position="113"/>
        <end position="142"/>
    </location>
</feature>
<evidence type="ECO:0000256" key="3">
    <source>
        <dbReference type="ARBA" id="ARBA00022771"/>
    </source>
</evidence>
<feature type="non-terminal residue" evidence="9">
    <location>
        <position position="1"/>
    </location>
</feature>
<dbReference type="PROSITE" id="PS52027">
    <property type="entry name" value="ZF_C2HC_C3H"/>
    <property type="match status" value="2"/>
</dbReference>
<name>R7TJQ3_CAPTE</name>
<keyword evidence="4" id="KW-0862">Zinc</keyword>